<dbReference type="Pfam" id="PF07228">
    <property type="entry name" value="SpoIIE"/>
    <property type="match status" value="1"/>
</dbReference>
<dbReference type="InterPro" id="IPR003018">
    <property type="entry name" value="GAF"/>
</dbReference>
<evidence type="ECO:0000259" key="3">
    <source>
        <dbReference type="PROSITE" id="PS50112"/>
    </source>
</evidence>
<name>A0ABW0Z0J1_9ACTN</name>
<dbReference type="PANTHER" id="PTHR43156:SF2">
    <property type="entry name" value="STAGE II SPORULATION PROTEIN E"/>
    <property type="match status" value="1"/>
</dbReference>
<dbReference type="Gene3D" id="3.60.40.10">
    <property type="entry name" value="PPM-type phosphatase domain"/>
    <property type="match status" value="1"/>
</dbReference>
<dbReference type="InterPro" id="IPR035965">
    <property type="entry name" value="PAS-like_dom_sf"/>
</dbReference>
<dbReference type="SMART" id="SM00331">
    <property type="entry name" value="PP2C_SIG"/>
    <property type="match status" value="1"/>
</dbReference>
<dbReference type="SUPFAM" id="SSF81606">
    <property type="entry name" value="PP2C-like"/>
    <property type="match status" value="1"/>
</dbReference>
<dbReference type="InterPro" id="IPR052016">
    <property type="entry name" value="Bact_Sigma-Reg"/>
</dbReference>
<dbReference type="EMBL" id="JBHSPB010000008">
    <property type="protein sequence ID" value="MFC5721438.1"/>
    <property type="molecule type" value="Genomic_DNA"/>
</dbReference>
<evidence type="ECO:0000313" key="5">
    <source>
        <dbReference type="Proteomes" id="UP001596083"/>
    </source>
</evidence>
<reference evidence="5" key="1">
    <citation type="journal article" date="2019" name="Int. J. Syst. Evol. Microbiol.">
        <title>The Global Catalogue of Microorganisms (GCM) 10K type strain sequencing project: providing services to taxonomists for standard genome sequencing and annotation.</title>
        <authorList>
            <consortium name="The Broad Institute Genomics Platform"/>
            <consortium name="The Broad Institute Genome Sequencing Center for Infectious Disease"/>
            <person name="Wu L."/>
            <person name="Ma J."/>
        </authorList>
    </citation>
    <scope>NUCLEOTIDE SEQUENCE [LARGE SCALE GENOMIC DNA]</scope>
    <source>
        <strain evidence="5">CGMCC 4.7304</strain>
    </source>
</reference>
<gene>
    <name evidence="4" type="ORF">ACFP1Z_14795</name>
</gene>
<dbReference type="Gene3D" id="3.30.450.40">
    <property type="match status" value="1"/>
</dbReference>
<dbReference type="InterPro" id="IPR000014">
    <property type="entry name" value="PAS"/>
</dbReference>
<dbReference type="PANTHER" id="PTHR43156">
    <property type="entry name" value="STAGE II SPORULATION PROTEIN E-RELATED"/>
    <property type="match status" value="1"/>
</dbReference>
<dbReference type="NCBIfam" id="TIGR00229">
    <property type="entry name" value="sensory_box"/>
    <property type="match status" value="2"/>
</dbReference>
<feature type="domain" description="PAS" evidence="3">
    <location>
        <begin position="27"/>
        <end position="91"/>
    </location>
</feature>
<dbReference type="CDD" id="cd00130">
    <property type="entry name" value="PAS"/>
    <property type="match status" value="2"/>
</dbReference>
<proteinExistence type="predicted"/>
<dbReference type="RefSeq" id="WP_390317023.1">
    <property type="nucleotide sequence ID" value="NZ_JBHSPB010000008.1"/>
</dbReference>
<keyword evidence="5" id="KW-1185">Reference proteome</keyword>
<sequence length="696" mass="73739">MDPKRTGDASGPRPGPPSGPAREAGGLLDVLSVAAVVLDRRGRIVLWSPQAQDLFGWSPAEALGRYAARLLVDEEHVEEVLELFADVMSGESWAGVFPARRKDGTSRLTEFRNMRLEGRHGDFYALGMATDHEVLREVERDLALSLRLVAQSPIGLAVLDTDLRFLLVNPTLERIHGVPAADHLGRRVREALPFADVDRIERDLTGVLRTGTPVLDRFVLGRAGGGATDDQAQLVSYYRLEDPGGRVLGLATSVVDITERNRAATDARRRLALIADASVLIGTTLDLDQTAHELADVVVPDLADFAAVDVLDTALDGIRPASSARAAAVFRALAVASVGPVGGAGAVDPARAADPPGEIAKYDADRLVTQCVTTGRPVHLPHVRPQDLPRIARDADAAELLARAGVHSYMAVPLIARGEVLGALDLKRTGNPRPFSEDDVVLAGELAARAAVCIDNARWYQRERATTVTLQRNLLPQRPPHLPGLRIASRYQPAGAAGKVGGDWFDAIPQDDGSGALVIGDVMGSGLSAAAAMGQLRTAARTLSGLGLDPAQVLDHLDRTAAGLDQMIATCVYAVYDPRRARCQLACAGHLPPVIVRSGHRPALVDLPTGAPLGVGGVRFESVTVELAPGDELVLYTDGLVETRDEAIDRRLGALCEALAHAPADLEATCDLLLADLCGHDDDVALLIARVADGAG</sequence>
<dbReference type="InterPro" id="IPR036457">
    <property type="entry name" value="PPM-type-like_dom_sf"/>
</dbReference>
<dbReference type="InterPro" id="IPR013767">
    <property type="entry name" value="PAS_fold"/>
</dbReference>
<dbReference type="InterPro" id="IPR001932">
    <property type="entry name" value="PPM-type_phosphatase-like_dom"/>
</dbReference>
<accession>A0ABW0Z0J1</accession>
<evidence type="ECO:0000313" key="4">
    <source>
        <dbReference type="EMBL" id="MFC5721438.1"/>
    </source>
</evidence>
<dbReference type="SUPFAM" id="SSF55785">
    <property type="entry name" value="PYP-like sensor domain (PAS domain)"/>
    <property type="match status" value="2"/>
</dbReference>
<evidence type="ECO:0000256" key="1">
    <source>
        <dbReference type="ARBA" id="ARBA00022801"/>
    </source>
</evidence>
<dbReference type="SMART" id="SM00065">
    <property type="entry name" value="GAF"/>
    <property type="match status" value="1"/>
</dbReference>
<dbReference type="Pfam" id="PF08448">
    <property type="entry name" value="PAS_4"/>
    <property type="match status" value="1"/>
</dbReference>
<protein>
    <submittedName>
        <fullName evidence="4">SpoIIE family protein phosphatase</fullName>
    </submittedName>
</protein>
<dbReference type="InterPro" id="IPR029016">
    <property type="entry name" value="GAF-like_dom_sf"/>
</dbReference>
<feature type="region of interest" description="Disordered" evidence="2">
    <location>
        <begin position="1"/>
        <end position="24"/>
    </location>
</feature>
<dbReference type="SUPFAM" id="SSF55781">
    <property type="entry name" value="GAF domain-like"/>
    <property type="match status" value="1"/>
</dbReference>
<comment type="caution">
    <text evidence="4">The sequence shown here is derived from an EMBL/GenBank/DDBJ whole genome shotgun (WGS) entry which is preliminary data.</text>
</comment>
<dbReference type="Proteomes" id="UP001596083">
    <property type="component" value="Unassembled WGS sequence"/>
</dbReference>
<dbReference type="SMART" id="SM00091">
    <property type="entry name" value="PAS"/>
    <property type="match status" value="2"/>
</dbReference>
<dbReference type="InterPro" id="IPR013656">
    <property type="entry name" value="PAS_4"/>
</dbReference>
<dbReference type="PROSITE" id="PS50112">
    <property type="entry name" value="PAS"/>
    <property type="match status" value="1"/>
</dbReference>
<dbReference type="Pfam" id="PF01590">
    <property type="entry name" value="GAF"/>
    <property type="match status" value="1"/>
</dbReference>
<organism evidence="4 5">
    <name type="scientific">Streptomyces gamaensis</name>
    <dbReference type="NCBI Taxonomy" id="1763542"/>
    <lineage>
        <taxon>Bacteria</taxon>
        <taxon>Bacillati</taxon>
        <taxon>Actinomycetota</taxon>
        <taxon>Actinomycetes</taxon>
        <taxon>Kitasatosporales</taxon>
        <taxon>Streptomycetaceae</taxon>
        <taxon>Streptomyces</taxon>
    </lineage>
</organism>
<dbReference type="Gene3D" id="3.30.450.20">
    <property type="entry name" value="PAS domain"/>
    <property type="match status" value="2"/>
</dbReference>
<keyword evidence="1" id="KW-0378">Hydrolase</keyword>
<dbReference type="Pfam" id="PF00989">
    <property type="entry name" value="PAS"/>
    <property type="match status" value="1"/>
</dbReference>
<evidence type="ECO:0000256" key="2">
    <source>
        <dbReference type="SAM" id="MobiDB-lite"/>
    </source>
</evidence>